<keyword evidence="4" id="KW-0488">Methylation</keyword>
<dbReference type="InterPro" id="IPR001680">
    <property type="entry name" value="WD40_rpt"/>
</dbReference>
<keyword evidence="17" id="KW-1185">Reference proteome</keyword>
<dbReference type="Gene3D" id="2.130.10.10">
    <property type="entry name" value="YVTN repeat-like/Quinoprotein amine dehydrogenase"/>
    <property type="match status" value="1"/>
</dbReference>
<evidence type="ECO:0000256" key="9">
    <source>
        <dbReference type="ARBA" id="ARBA00022853"/>
    </source>
</evidence>
<evidence type="ECO:0000256" key="11">
    <source>
        <dbReference type="ARBA" id="ARBA00023242"/>
    </source>
</evidence>
<proteinExistence type="inferred from homology"/>
<dbReference type="InterPro" id="IPR050459">
    <property type="entry name" value="WD_repeat_RBAP46/RBAP48/MSI1"/>
</dbReference>
<evidence type="ECO:0000256" key="7">
    <source>
        <dbReference type="ARBA" id="ARBA00022723"/>
    </source>
</evidence>
<keyword evidence="8" id="KW-0677">Repeat</keyword>
<feature type="repeat" description="WD" evidence="14">
    <location>
        <begin position="330"/>
        <end position="365"/>
    </location>
</feature>
<evidence type="ECO:0000256" key="14">
    <source>
        <dbReference type="PROSITE-ProRule" id="PRU00221"/>
    </source>
</evidence>
<keyword evidence="12" id="KW-0636">Prenylation</keyword>
<dbReference type="Pfam" id="PF00403">
    <property type="entry name" value="HMA"/>
    <property type="match status" value="1"/>
</dbReference>
<keyword evidence="6 14" id="KW-0853">WD repeat</keyword>
<keyword evidence="12" id="KW-0449">Lipoprotein</keyword>
<dbReference type="InterPro" id="IPR019775">
    <property type="entry name" value="WD40_repeat_CS"/>
</dbReference>
<dbReference type="InterPro" id="IPR015943">
    <property type="entry name" value="WD40/YVTN_repeat-like_dom_sf"/>
</dbReference>
<sequence>MGALDHFSHLFDCSHGSSKLKKRKQLQTVEVKVRIDCEGCERKVKRAVEGMKGVKSVDVERKANKLTVVGYVDPAKVVARVAHRTGKKAEIWPYVPYDVVEHPYAPGVYDKKAPAGYVRNAYDPQVAQLARASSTEVRYTTAFSDENPAACAIIEGRGRRSKVFGGAAIADDQDVGMDQVDEEYSVWKKNSPFLYDLVISHPLEWPSLTVHWSPSSPRPHDTDPSLAVHNLVLGTHTSEGFSNFLMVADVLIPTKIRETVSNVNDPNAIIPKAEITQKIRVDGEVNKARYMPQKANVVGAKTSGTEVVVFDCTKHEAKPQGGDFDPDLRLSGHDKEGYGLSWNPGKEGYLLSGSHDCKICLWDVSAVAEDKVLDPLHVYKGHESVVGDVSWHLKDENLFGSVGDDCKLIIWDLRTNQSQHSVKAHEKEVNYLSFNPFNEWILATASSDTTVGLFDMRKIAAPLHVLSSHTEEVFQVEWDPNHEAVLASSADDRRLMIWDLNR</sequence>
<evidence type="ECO:0000256" key="5">
    <source>
        <dbReference type="ARBA" id="ARBA00022539"/>
    </source>
</evidence>
<comment type="similarity">
    <text evidence="13">Belongs to the HIPP family.</text>
</comment>
<dbReference type="Pfam" id="PF00400">
    <property type="entry name" value="WD40"/>
    <property type="match status" value="4"/>
</dbReference>
<dbReference type="InterPro" id="IPR036163">
    <property type="entry name" value="HMA_dom_sf"/>
</dbReference>
<accession>A0A2P5A7L1</accession>
<comment type="subcellular location">
    <subcellularLocation>
        <location evidence="2">Membrane</location>
    </subcellularLocation>
    <subcellularLocation>
        <location evidence="1">Nucleus</location>
    </subcellularLocation>
</comment>
<name>A0A2P5A7L1_PARAD</name>
<dbReference type="InterPro" id="IPR006121">
    <property type="entry name" value="HMA_dom"/>
</dbReference>
<dbReference type="GO" id="GO:0005634">
    <property type="term" value="C:nucleus"/>
    <property type="evidence" value="ECO:0007669"/>
    <property type="project" value="UniProtKB-SubCell"/>
</dbReference>
<dbReference type="STRING" id="3476.A0A2P5A7L1"/>
<dbReference type="SUPFAM" id="SSF55008">
    <property type="entry name" value="HMA, heavy metal-associated domain"/>
    <property type="match status" value="1"/>
</dbReference>
<comment type="caution">
    <text evidence="16">The sequence shown here is derived from an EMBL/GenBank/DDBJ whole genome shotgun (WGS) entry which is preliminary data.</text>
</comment>
<feature type="repeat" description="WD" evidence="14">
    <location>
        <begin position="379"/>
        <end position="421"/>
    </location>
</feature>
<dbReference type="InterPro" id="IPR036322">
    <property type="entry name" value="WD40_repeat_dom_sf"/>
</dbReference>
<dbReference type="PROSITE" id="PS00678">
    <property type="entry name" value="WD_REPEATS_1"/>
    <property type="match status" value="2"/>
</dbReference>
<keyword evidence="7" id="KW-0479">Metal-binding</keyword>
<evidence type="ECO:0000256" key="10">
    <source>
        <dbReference type="ARBA" id="ARBA00023136"/>
    </source>
</evidence>
<evidence type="ECO:0000256" key="12">
    <source>
        <dbReference type="ARBA" id="ARBA00023289"/>
    </source>
</evidence>
<evidence type="ECO:0000313" key="17">
    <source>
        <dbReference type="Proteomes" id="UP000237105"/>
    </source>
</evidence>
<dbReference type="SUPFAM" id="SSF50978">
    <property type="entry name" value="WD40 repeat-like"/>
    <property type="match status" value="1"/>
</dbReference>
<evidence type="ECO:0000256" key="4">
    <source>
        <dbReference type="ARBA" id="ARBA00022481"/>
    </source>
</evidence>
<dbReference type="EMBL" id="JXTB01000811">
    <property type="protein sequence ID" value="PON32503.1"/>
    <property type="molecule type" value="Genomic_DNA"/>
</dbReference>
<gene>
    <name evidence="16" type="ORF">PanWU01x14_360860</name>
</gene>
<evidence type="ECO:0000256" key="2">
    <source>
        <dbReference type="ARBA" id="ARBA00004370"/>
    </source>
</evidence>
<dbReference type="FunFam" id="3.30.70.100:FF:000035">
    <property type="entry name" value="Heavy metal-associated isoprenylated plant protein 26"/>
    <property type="match status" value="1"/>
</dbReference>
<dbReference type="AlphaFoldDB" id="A0A2P5A7L1"/>
<dbReference type="InterPro" id="IPR020472">
    <property type="entry name" value="WD40_PAC1"/>
</dbReference>
<feature type="repeat" description="WD" evidence="14">
    <location>
        <begin position="466"/>
        <end position="502"/>
    </location>
</feature>
<keyword evidence="11" id="KW-0539">Nucleus</keyword>
<dbReference type="PRINTS" id="PR00320">
    <property type="entry name" value="GPROTEINBRPT"/>
</dbReference>
<dbReference type="PROSITE" id="PS50294">
    <property type="entry name" value="WD_REPEATS_REGION"/>
    <property type="match status" value="2"/>
</dbReference>
<dbReference type="Proteomes" id="UP000237105">
    <property type="component" value="Unassembled WGS sequence"/>
</dbReference>
<dbReference type="InterPro" id="IPR022052">
    <property type="entry name" value="Histone-bd_RBBP4-like_N"/>
</dbReference>
<comment type="similarity">
    <text evidence="3">Belongs to the WD repeat RBAP46/RBAP48/MSI1 family.</text>
</comment>
<dbReference type="Gene3D" id="3.30.70.100">
    <property type="match status" value="1"/>
</dbReference>
<evidence type="ECO:0000313" key="16">
    <source>
        <dbReference type="EMBL" id="PON32503.1"/>
    </source>
</evidence>
<dbReference type="PROSITE" id="PS50846">
    <property type="entry name" value="HMA_2"/>
    <property type="match status" value="1"/>
</dbReference>
<evidence type="ECO:0000259" key="15">
    <source>
        <dbReference type="PROSITE" id="PS50846"/>
    </source>
</evidence>
<evidence type="ECO:0000256" key="13">
    <source>
        <dbReference type="ARBA" id="ARBA00024045"/>
    </source>
</evidence>
<dbReference type="PROSITE" id="PS50082">
    <property type="entry name" value="WD_REPEATS_2"/>
    <property type="match status" value="4"/>
</dbReference>
<evidence type="ECO:0000256" key="1">
    <source>
        <dbReference type="ARBA" id="ARBA00004123"/>
    </source>
</evidence>
<dbReference type="GO" id="GO:0006325">
    <property type="term" value="P:chromatin organization"/>
    <property type="evidence" value="ECO:0007669"/>
    <property type="project" value="UniProtKB-KW"/>
</dbReference>
<protein>
    <submittedName>
        <fullName evidence="16">Guanine nucleotide-binding protein, beta subunit</fullName>
    </submittedName>
</protein>
<evidence type="ECO:0000256" key="6">
    <source>
        <dbReference type="ARBA" id="ARBA00022574"/>
    </source>
</evidence>
<organism evidence="16 17">
    <name type="scientific">Parasponia andersonii</name>
    <name type="common">Sponia andersonii</name>
    <dbReference type="NCBI Taxonomy" id="3476"/>
    <lineage>
        <taxon>Eukaryota</taxon>
        <taxon>Viridiplantae</taxon>
        <taxon>Streptophyta</taxon>
        <taxon>Embryophyta</taxon>
        <taxon>Tracheophyta</taxon>
        <taxon>Spermatophyta</taxon>
        <taxon>Magnoliopsida</taxon>
        <taxon>eudicotyledons</taxon>
        <taxon>Gunneridae</taxon>
        <taxon>Pentapetalae</taxon>
        <taxon>rosids</taxon>
        <taxon>fabids</taxon>
        <taxon>Rosales</taxon>
        <taxon>Cannabaceae</taxon>
        <taxon>Parasponia</taxon>
    </lineage>
</organism>
<feature type="domain" description="HMA" evidence="15">
    <location>
        <begin position="26"/>
        <end position="90"/>
    </location>
</feature>
<keyword evidence="9" id="KW-0156">Chromatin regulator</keyword>
<dbReference type="CDD" id="cd00371">
    <property type="entry name" value="HMA"/>
    <property type="match status" value="1"/>
</dbReference>
<evidence type="ECO:0000256" key="8">
    <source>
        <dbReference type="ARBA" id="ARBA00022737"/>
    </source>
</evidence>
<evidence type="ECO:0000256" key="3">
    <source>
        <dbReference type="ARBA" id="ARBA00009341"/>
    </source>
</evidence>
<dbReference type="SMART" id="SM00320">
    <property type="entry name" value="WD40"/>
    <property type="match status" value="4"/>
</dbReference>
<dbReference type="OrthoDB" id="427795at2759"/>
<keyword evidence="5" id="KW-0104">Cadmium</keyword>
<dbReference type="PANTHER" id="PTHR22850">
    <property type="entry name" value="WD40 REPEAT FAMILY"/>
    <property type="match status" value="1"/>
</dbReference>
<feature type="repeat" description="WD" evidence="14">
    <location>
        <begin position="422"/>
        <end position="457"/>
    </location>
</feature>
<dbReference type="GO" id="GO:0046872">
    <property type="term" value="F:metal ion binding"/>
    <property type="evidence" value="ECO:0007669"/>
    <property type="project" value="UniProtKB-KW"/>
</dbReference>
<dbReference type="GO" id="GO:0006950">
    <property type="term" value="P:response to stress"/>
    <property type="evidence" value="ECO:0007669"/>
    <property type="project" value="UniProtKB-ARBA"/>
</dbReference>
<keyword evidence="10" id="KW-0472">Membrane</keyword>
<dbReference type="Pfam" id="PF12265">
    <property type="entry name" value="CAF1C_H4-bd"/>
    <property type="match status" value="1"/>
</dbReference>
<dbReference type="GO" id="GO:0016020">
    <property type="term" value="C:membrane"/>
    <property type="evidence" value="ECO:0007669"/>
    <property type="project" value="UniProtKB-SubCell"/>
</dbReference>
<reference evidence="17" key="1">
    <citation type="submission" date="2016-06" db="EMBL/GenBank/DDBJ databases">
        <title>Parallel loss of symbiosis genes in relatives of nitrogen-fixing non-legume Parasponia.</title>
        <authorList>
            <person name="Van Velzen R."/>
            <person name="Holmer R."/>
            <person name="Bu F."/>
            <person name="Rutten L."/>
            <person name="Van Zeijl A."/>
            <person name="Liu W."/>
            <person name="Santuari L."/>
            <person name="Cao Q."/>
            <person name="Sharma T."/>
            <person name="Shen D."/>
            <person name="Roswanjaya Y."/>
            <person name="Wardhani T."/>
            <person name="Kalhor M.S."/>
            <person name="Jansen J."/>
            <person name="Van den Hoogen J."/>
            <person name="Gungor B."/>
            <person name="Hartog M."/>
            <person name="Hontelez J."/>
            <person name="Verver J."/>
            <person name="Yang W.-C."/>
            <person name="Schijlen E."/>
            <person name="Repin R."/>
            <person name="Schilthuizen M."/>
            <person name="Schranz E."/>
            <person name="Heidstra R."/>
            <person name="Miyata K."/>
            <person name="Fedorova E."/>
            <person name="Kohlen W."/>
            <person name="Bisseling T."/>
            <person name="Smit S."/>
            <person name="Geurts R."/>
        </authorList>
    </citation>
    <scope>NUCLEOTIDE SEQUENCE [LARGE SCALE GENOMIC DNA]</scope>
    <source>
        <strain evidence="17">cv. WU1-14</strain>
    </source>
</reference>